<dbReference type="Gene3D" id="3.30.2400.30">
    <property type="match status" value="1"/>
</dbReference>
<evidence type="ECO:0000256" key="1">
    <source>
        <dbReference type="ARBA" id="ARBA00033738"/>
    </source>
</evidence>
<organism evidence="5 6">
    <name type="scientific">Halanaerobium polyolivorans</name>
    <dbReference type="NCBI Taxonomy" id="2886943"/>
    <lineage>
        <taxon>Bacteria</taxon>
        <taxon>Bacillati</taxon>
        <taxon>Bacillota</taxon>
        <taxon>Clostridia</taxon>
        <taxon>Halanaerobiales</taxon>
        <taxon>Halanaerobiaceae</taxon>
        <taxon>Halanaerobium</taxon>
    </lineage>
</organism>
<dbReference type="GO" id="GO:0140737">
    <property type="term" value="C:encapsulin nanocompartment"/>
    <property type="evidence" value="ECO:0007669"/>
    <property type="project" value="UniProtKB-SubCell"/>
</dbReference>
<dbReference type="PANTHER" id="PTHR37165">
    <property type="entry name" value="PEPTIDASE U56 FAMILY"/>
    <property type="match status" value="1"/>
</dbReference>
<gene>
    <name evidence="5" type="ORF">LJ207_04020</name>
</gene>
<reference evidence="5 6" key="1">
    <citation type="submission" date="2021-10" db="EMBL/GenBank/DDBJ databases">
        <authorList>
            <person name="Grouzdev D.S."/>
            <person name="Pantiukh K.S."/>
            <person name="Krutkina M.S."/>
        </authorList>
    </citation>
    <scope>NUCLEOTIDE SEQUENCE [LARGE SCALE GENOMIC DNA]</scope>
    <source>
        <strain evidence="5 6">Z-7514</strain>
    </source>
</reference>
<protein>
    <recommendedName>
        <fullName evidence="4">Type 1 encapsulin shell protein</fullName>
    </recommendedName>
</protein>
<comment type="caution">
    <text evidence="5">The sequence shown here is derived from an EMBL/GenBank/DDBJ whole genome shotgun (WGS) entry which is preliminary data.</text>
</comment>
<dbReference type="EMBL" id="JAJFAT010000004">
    <property type="protein sequence ID" value="MCC3144488.1"/>
    <property type="molecule type" value="Genomic_DNA"/>
</dbReference>
<dbReference type="RefSeq" id="WP_229344293.1">
    <property type="nucleotide sequence ID" value="NZ_JAJFAT010000004.1"/>
</dbReference>
<evidence type="ECO:0000313" key="6">
    <source>
        <dbReference type="Proteomes" id="UP001199296"/>
    </source>
</evidence>
<evidence type="ECO:0000256" key="4">
    <source>
        <dbReference type="ARBA" id="ARBA00050023"/>
    </source>
</evidence>
<dbReference type="AlphaFoldDB" id="A0AAW4WX76"/>
<dbReference type="InterPro" id="IPR051429">
    <property type="entry name" value="Encapsulin_nc"/>
</dbReference>
<dbReference type="NCBIfam" id="NF041155">
    <property type="entry name" value="encap_f1"/>
    <property type="match status" value="1"/>
</dbReference>
<proteinExistence type="inferred from homology"/>
<evidence type="ECO:0000256" key="2">
    <source>
        <dbReference type="ARBA" id="ARBA00033743"/>
    </source>
</evidence>
<sequence length="266" mass="29225">MDILKRSKAPFSDEAWSFLDEEATDVLNQKLKARSEVDFIGPKGLELSSINTGRFTDAGIQDVEGVSYATRDVLPLVELKVPFEMELSEIEALARGAEDVDTDSLMEAASKIAQAENKAIFYGLEELNIKGIIDSSDYEEVSVSGGEKELISGLLKALSLFEENSVGGHKRLLLGPELYSLLYELDDKGYPLKRKVQEMAEAGVVHVPDLANRGLLITERGGDFELTVGQDISLGFGERKGDKVELFFLETFTFRVNGPEAAVVLK</sequence>
<dbReference type="PIRSF" id="PIRSF019254">
    <property type="entry name" value="CFP29"/>
    <property type="match status" value="1"/>
</dbReference>
<name>A0AAW4WX76_9FIRM</name>
<comment type="similarity">
    <text evidence="2">Belongs to the encapsulin family. Family 1 subfamily.</text>
</comment>
<dbReference type="PANTHER" id="PTHR37165:SF1">
    <property type="entry name" value="TYPE 1 ENCAPSULIN SHELL PROTEIN"/>
    <property type="match status" value="1"/>
</dbReference>
<dbReference type="InterPro" id="IPR007544">
    <property type="entry name" value="ENCAP"/>
</dbReference>
<evidence type="ECO:0000256" key="3">
    <source>
        <dbReference type="ARBA" id="ARBA00033787"/>
    </source>
</evidence>
<keyword evidence="6" id="KW-1185">Reference proteome</keyword>
<dbReference type="Gene3D" id="3.30.2320.10">
    <property type="entry name" value="hypothetical protein PF0899 domain"/>
    <property type="match status" value="1"/>
</dbReference>
<comment type="subcellular location">
    <subcellularLocation>
        <location evidence="1">Encapsulin nanocompartment</location>
    </subcellularLocation>
</comment>
<dbReference type="Pfam" id="PF04454">
    <property type="entry name" value="Linocin_M18"/>
    <property type="match status" value="1"/>
</dbReference>
<dbReference type="Proteomes" id="UP001199296">
    <property type="component" value="Unassembled WGS sequence"/>
</dbReference>
<keyword evidence="3" id="KW-1284">Encapsulin nanocompartment</keyword>
<evidence type="ECO:0000313" key="5">
    <source>
        <dbReference type="EMBL" id="MCC3144488.1"/>
    </source>
</evidence>
<accession>A0AAW4WX76</accession>